<dbReference type="CDD" id="cd07153">
    <property type="entry name" value="Fur_like"/>
    <property type="match status" value="1"/>
</dbReference>
<evidence type="ECO:0000256" key="9">
    <source>
        <dbReference type="ARBA" id="ARBA00023125"/>
    </source>
</evidence>
<dbReference type="NCBIfam" id="NF045677">
    <property type="entry name" value="FeRespRegIrr"/>
    <property type="match status" value="1"/>
</dbReference>
<evidence type="ECO:0000256" key="5">
    <source>
        <dbReference type="ARBA" id="ARBA00022491"/>
    </source>
</evidence>
<reference evidence="13 14" key="1">
    <citation type="submission" date="2019-10" db="EMBL/GenBank/DDBJ databases">
        <title>Pseudopuniceibacterium sp. HQ09 islated from Antarctica.</title>
        <authorList>
            <person name="Liao L."/>
            <person name="Su S."/>
            <person name="Chen B."/>
            <person name="Yu Y."/>
        </authorList>
    </citation>
    <scope>NUCLEOTIDE SEQUENCE [LARGE SCALE GENOMIC DNA]</scope>
    <source>
        <strain evidence="13 14">HQ09</strain>
    </source>
</reference>
<accession>A0A7L9WNM1</accession>
<proteinExistence type="inferred from homology"/>
<dbReference type="GO" id="GO:0008270">
    <property type="term" value="F:zinc ion binding"/>
    <property type="evidence" value="ECO:0007669"/>
    <property type="project" value="TreeGrafter"/>
</dbReference>
<dbReference type="GO" id="GO:0005737">
    <property type="term" value="C:cytoplasm"/>
    <property type="evidence" value="ECO:0007669"/>
    <property type="project" value="UniProtKB-SubCell"/>
</dbReference>
<dbReference type="GO" id="GO:0003700">
    <property type="term" value="F:DNA-binding transcription factor activity"/>
    <property type="evidence" value="ECO:0007669"/>
    <property type="project" value="UniProtKB-UniRule"/>
</dbReference>
<dbReference type="GO" id="GO:1900376">
    <property type="term" value="P:regulation of secondary metabolite biosynthetic process"/>
    <property type="evidence" value="ECO:0007669"/>
    <property type="project" value="TreeGrafter"/>
</dbReference>
<keyword evidence="4 12" id="KW-0963">Cytoplasm</keyword>
<keyword evidence="7 12" id="KW-0862">Zinc</keyword>
<evidence type="ECO:0000256" key="2">
    <source>
        <dbReference type="ARBA" id="ARBA00007957"/>
    </source>
</evidence>
<comment type="subunit">
    <text evidence="12">Homodimer.</text>
</comment>
<evidence type="ECO:0000256" key="12">
    <source>
        <dbReference type="RuleBase" id="RU364037"/>
    </source>
</evidence>
<evidence type="ECO:0000256" key="4">
    <source>
        <dbReference type="ARBA" id="ARBA00022490"/>
    </source>
</evidence>
<evidence type="ECO:0000256" key="6">
    <source>
        <dbReference type="ARBA" id="ARBA00022723"/>
    </source>
</evidence>
<dbReference type="SUPFAM" id="SSF46785">
    <property type="entry name" value="Winged helix' DNA-binding domain"/>
    <property type="match status" value="1"/>
</dbReference>
<dbReference type="Gene3D" id="1.10.10.10">
    <property type="entry name" value="Winged helix-like DNA-binding domain superfamily/Winged helix DNA-binding domain"/>
    <property type="match status" value="1"/>
</dbReference>
<keyword evidence="6 11" id="KW-0479">Metal-binding</keyword>
<evidence type="ECO:0000256" key="8">
    <source>
        <dbReference type="ARBA" id="ARBA00023015"/>
    </source>
</evidence>
<gene>
    <name evidence="12" type="primary">fur</name>
    <name evidence="13" type="ORF">F3W81_12045</name>
</gene>
<evidence type="ECO:0000256" key="11">
    <source>
        <dbReference type="PIRSR" id="PIRSR602481-2"/>
    </source>
</evidence>
<dbReference type="Proteomes" id="UP000594118">
    <property type="component" value="Chromosome"/>
</dbReference>
<organism evidence="13 14">
    <name type="scientific">Pseudooceanicola spongiae</name>
    <dbReference type="NCBI Taxonomy" id="2613965"/>
    <lineage>
        <taxon>Bacteria</taxon>
        <taxon>Pseudomonadati</taxon>
        <taxon>Pseudomonadota</taxon>
        <taxon>Alphaproteobacteria</taxon>
        <taxon>Rhodobacterales</taxon>
        <taxon>Paracoccaceae</taxon>
        <taxon>Pseudooceanicola</taxon>
    </lineage>
</organism>
<dbReference type="KEGG" id="pshq:F3W81_12045"/>
<evidence type="ECO:0000256" key="7">
    <source>
        <dbReference type="ARBA" id="ARBA00022833"/>
    </source>
</evidence>
<keyword evidence="10 12" id="KW-0804">Transcription</keyword>
<dbReference type="GO" id="GO:0000976">
    <property type="term" value="F:transcription cis-regulatory region binding"/>
    <property type="evidence" value="ECO:0007669"/>
    <property type="project" value="TreeGrafter"/>
</dbReference>
<evidence type="ECO:0000256" key="3">
    <source>
        <dbReference type="ARBA" id="ARBA00020910"/>
    </source>
</evidence>
<keyword evidence="5 12" id="KW-0678">Repressor</keyword>
<name>A0A7L9WNM1_9RHOB</name>
<dbReference type="InterPro" id="IPR002481">
    <property type="entry name" value="FUR"/>
</dbReference>
<evidence type="ECO:0000313" key="13">
    <source>
        <dbReference type="EMBL" id="QOL81492.1"/>
    </source>
</evidence>
<dbReference type="RefSeq" id="WP_193079410.1">
    <property type="nucleotide sequence ID" value="NZ_CP045201.1"/>
</dbReference>
<evidence type="ECO:0000256" key="1">
    <source>
        <dbReference type="ARBA" id="ARBA00004496"/>
    </source>
</evidence>
<dbReference type="GO" id="GO:0045892">
    <property type="term" value="P:negative regulation of DNA-templated transcription"/>
    <property type="evidence" value="ECO:0007669"/>
    <property type="project" value="TreeGrafter"/>
</dbReference>
<keyword evidence="8 12" id="KW-0805">Transcription regulation</keyword>
<feature type="binding site" evidence="11">
    <location>
        <position position="113"/>
    </location>
    <ligand>
        <name>Fe cation</name>
        <dbReference type="ChEBI" id="CHEBI:24875"/>
    </ligand>
</feature>
<comment type="similarity">
    <text evidence="2 12">Belongs to the Fur family.</text>
</comment>
<dbReference type="InterPro" id="IPR036388">
    <property type="entry name" value="WH-like_DNA-bd_sf"/>
</dbReference>
<keyword evidence="14" id="KW-1185">Reference proteome</keyword>
<evidence type="ECO:0000313" key="14">
    <source>
        <dbReference type="Proteomes" id="UP000594118"/>
    </source>
</evidence>
<dbReference type="PANTHER" id="PTHR33202">
    <property type="entry name" value="ZINC UPTAKE REGULATION PROTEIN"/>
    <property type="match status" value="1"/>
</dbReference>
<dbReference type="Pfam" id="PF01475">
    <property type="entry name" value="FUR"/>
    <property type="match status" value="1"/>
</dbReference>
<comment type="subcellular location">
    <subcellularLocation>
        <location evidence="1 12">Cytoplasm</location>
    </subcellularLocation>
</comment>
<comment type="cofactor">
    <cofactor evidence="11">
        <name>Mn(2+)</name>
        <dbReference type="ChEBI" id="CHEBI:29035"/>
    </cofactor>
    <cofactor evidence="11">
        <name>Fe(2+)</name>
        <dbReference type="ChEBI" id="CHEBI:29033"/>
    </cofactor>
    <text evidence="11">Binds 1 Mn(2+) or Fe(2+) ion per subunit.</text>
</comment>
<dbReference type="AlphaFoldDB" id="A0A7L9WNM1"/>
<keyword evidence="9 12" id="KW-0238">DNA-binding</keyword>
<dbReference type="EMBL" id="CP045201">
    <property type="protein sequence ID" value="QOL81492.1"/>
    <property type="molecule type" value="Genomic_DNA"/>
</dbReference>
<evidence type="ECO:0000256" key="10">
    <source>
        <dbReference type="ARBA" id="ARBA00023163"/>
    </source>
</evidence>
<keyword evidence="11 12" id="KW-0408">Iron</keyword>
<dbReference type="NCBIfam" id="NF045678">
    <property type="entry name" value="TransRegIrrA"/>
    <property type="match status" value="1"/>
</dbReference>
<dbReference type="InterPro" id="IPR036390">
    <property type="entry name" value="WH_DNA-bd_sf"/>
</dbReference>
<dbReference type="PANTHER" id="PTHR33202:SF7">
    <property type="entry name" value="FERRIC UPTAKE REGULATION PROTEIN"/>
    <property type="match status" value="1"/>
</dbReference>
<dbReference type="FunFam" id="1.10.10.10:FF:000007">
    <property type="entry name" value="Ferric uptake regulation protein"/>
    <property type="match status" value="1"/>
</dbReference>
<sequence length="139" mass="15336">MCAMATERGATWLSKAGLRPTRQRLGLAALLVGDGRNRHVTAESLFAAAKETGQPVSLATVYNTLRAFCDVGLMREITVDGSRSYFDTNMHDHPHFYWEDDGELTDAPSDELEISRLPCAPKGASISKVDVVIRLRRDT</sequence>
<protein>
    <recommendedName>
        <fullName evidence="3 12">Ferric uptake regulation protein</fullName>
    </recommendedName>
</protein>